<reference evidence="1 2" key="1">
    <citation type="submission" date="2018-06" db="EMBL/GenBank/DDBJ databases">
        <authorList>
            <consortium name="Pathogen Informatics"/>
            <person name="Doyle S."/>
        </authorList>
    </citation>
    <scope>NUCLEOTIDE SEQUENCE [LARGE SCALE GENOMIC DNA]</scope>
    <source>
        <strain evidence="1 2">NCTC11801</strain>
    </source>
</reference>
<gene>
    <name evidence="1" type="ORF">NCTC11801_04565</name>
</gene>
<proteinExistence type="predicted"/>
<dbReference type="GeneID" id="93671048"/>
<dbReference type="Proteomes" id="UP000254208">
    <property type="component" value="Unassembled WGS sequence"/>
</dbReference>
<organism evidence="1 2">
    <name type="scientific">Providencia rettgeri</name>
    <dbReference type="NCBI Taxonomy" id="587"/>
    <lineage>
        <taxon>Bacteria</taxon>
        <taxon>Pseudomonadati</taxon>
        <taxon>Pseudomonadota</taxon>
        <taxon>Gammaproteobacteria</taxon>
        <taxon>Enterobacterales</taxon>
        <taxon>Morganellaceae</taxon>
        <taxon>Providencia</taxon>
    </lineage>
</organism>
<sequence length="209" mass="23465">MSGSKMTQILFRSVYAIITIFVLSAPQLAIAQKVPTLPDTDFKVAYLAPDAPSFELTIPKLRNQFNQANKDLYLHEYKVIASQDISAPYIRAASRINQQIYSSAVLERGSEKIKSLQITLLPSDDPQETQKNRQLMENYTIAMIHIFAPEVSLDNAPELTEALNKFIANNNATHAEEARLGTLRYILVKSDNNVLTFAVEPIKLEQQTP</sequence>
<dbReference type="RefSeq" id="WP_209102576.1">
    <property type="nucleotide sequence ID" value="NZ_ABEXOC020000023.1"/>
</dbReference>
<dbReference type="InterPro" id="IPR009918">
    <property type="entry name" value="DUF1454"/>
</dbReference>
<name>A0A379FXF1_PRORE</name>
<dbReference type="AlphaFoldDB" id="A0A379FXF1"/>
<evidence type="ECO:0000313" key="1">
    <source>
        <dbReference type="EMBL" id="SUC33524.1"/>
    </source>
</evidence>
<dbReference type="Pfam" id="PF07305">
    <property type="entry name" value="DUF1454"/>
    <property type="match status" value="1"/>
</dbReference>
<accession>A0A379FXF1</accession>
<protein>
    <submittedName>
        <fullName evidence="1">Protein of uncharacterized function (DUF1454)</fullName>
    </submittedName>
</protein>
<evidence type="ECO:0000313" key="2">
    <source>
        <dbReference type="Proteomes" id="UP000254208"/>
    </source>
</evidence>
<dbReference type="EMBL" id="UGTZ01000001">
    <property type="protein sequence ID" value="SUC33524.1"/>
    <property type="molecule type" value="Genomic_DNA"/>
</dbReference>